<protein>
    <submittedName>
        <fullName evidence="1">Uncharacterized protein</fullName>
    </submittedName>
</protein>
<gene>
    <name evidence="1" type="ORF">S01H4_66638</name>
</gene>
<comment type="caution">
    <text evidence="1">The sequence shown here is derived from an EMBL/GenBank/DDBJ whole genome shotgun (WGS) entry which is preliminary data.</text>
</comment>
<evidence type="ECO:0000313" key="1">
    <source>
        <dbReference type="EMBL" id="GAH25427.1"/>
    </source>
</evidence>
<feature type="non-terminal residue" evidence="1">
    <location>
        <position position="1"/>
    </location>
</feature>
<organism evidence="1">
    <name type="scientific">marine sediment metagenome</name>
    <dbReference type="NCBI Taxonomy" id="412755"/>
    <lineage>
        <taxon>unclassified sequences</taxon>
        <taxon>metagenomes</taxon>
        <taxon>ecological metagenomes</taxon>
    </lineage>
</organism>
<dbReference type="EMBL" id="BART01041386">
    <property type="protein sequence ID" value="GAH25427.1"/>
    <property type="molecule type" value="Genomic_DNA"/>
</dbReference>
<accession>X1DYQ8</accession>
<reference evidence="1" key="1">
    <citation type="journal article" date="2014" name="Front. Microbiol.">
        <title>High frequency of phylogenetically diverse reductive dehalogenase-homologous genes in deep subseafloor sedimentary metagenomes.</title>
        <authorList>
            <person name="Kawai M."/>
            <person name="Futagami T."/>
            <person name="Toyoda A."/>
            <person name="Takaki Y."/>
            <person name="Nishi S."/>
            <person name="Hori S."/>
            <person name="Arai W."/>
            <person name="Tsubouchi T."/>
            <person name="Morono Y."/>
            <person name="Uchiyama I."/>
            <person name="Ito T."/>
            <person name="Fujiyama A."/>
            <person name="Inagaki F."/>
            <person name="Takami H."/>
        </authorList>
    </citation>
    <scope>NUCLEOTIDE SEQUENCE</scope>
    <source>
        <strain evidence="1">Expedition CK06-06</strain>
    </source>
</reference>
<sequence>DALQAPLFQLQVEWNDMLIEYDLADKWTKEFMLQENPAFRDARRHIEAINKGVPENLVNPYIEYYA</sequence>
<proteinExistence type="predicted"/>
<name>X1DYQ8_9ZZZZ</name>
<feature type="non-terminal residue" evidence="1">
    <location>
        <position position="66"/>
    </location>
</feature>
<dbReference type="AlphaFoldDB" id="X1DYQ8"/>